<evidence type="ECO:0000313" key="1">
    <source>
        <dbReference type="EMBL" id="ABQ81323.1"/>
    </source>
</evidence>
<gene>
    <name evidence="1" type="ordered locus">Pput_5205</name>
</gene>
<proteinExistence type="predicted"/>
<sequence>MMFLDTALG</sequence>
<organism evidence="1">
    <name type="scientific">Pseudomonas putida (strain ATCC 700007 / DSM 6899 / JCM 31910 / BCRC 17059 / LMG 24140 / F1)</name>
    <dbReference type="NCBI Taxonomy" id="351746"/>
    <lineage>
        <taxon>Bacteria</taxon>
        <taxon>Pseudomonadati</taxon>
        <taxon>Pseudomonadota</taxon>
        <taxon>Gammaproteobacteria</taxon>
        <taxon>Pseudomonadales</taxon>
        <taxon>Pseudomonadaceae</taxon>
        <taxon>Pseudomonas</taxon>
    </lineage>
</organism>
<reference evidence="1" key="1">
    <citation type="submission" date="2007-05" db="EMBL/GenBank/DDBJ databases">
        <title>Complete sequence of Pseudomonas putida F1.</title>
        <authorList>
            <consortium name="US DOE Joint Genome Institute"/>
            <person name="Copeland A."/>
            <person name="Lucas S."/>
            <person name="Lapidus A."/>
            <person name="Barry K."/>
            <person name="Detter J.C."/>
            <person name="Glavina del Rio T."/>
            <person name="Hammon N."/>
            <person name="Israni S."/>
            <person name="Dalin E."/>
            <person name="Tice H."/>
            <person name="Pitluck S."/>
            <person name="Chain P."/>
            <person name="Malfatti S."/>
            <person name="Shin M."/>
            <person name="Vergez L."/>
            <person name="Schmutz J."/>
            <person name="Larimer F."/>
            <person name="Land M."/>
            <person name="Hauser L."/>
            <person name="Kyrpides N."/>
            <person name="Lykidis A."/>
            <person name="Parales R."/>
            <person name="Richardson P."/>
        </authorList>
    </citation>
    <scope>NUCLEOTIDE SEQUENCE [LARGE SCALE GENOMIC DNA]</scope>
    <source>
        <strain evidence="1">F1</strain>
    </source>
</reference>
<dbReference type="KEGG" id="ppf:Pput_5205"/>
<accession>A5WB13</accession>
<dbReference type="HOGENOM" id="CLU_3438954_0_0_6"/>
<protein>
    <submittedName>
        <fullName evidence="1">Uncharacterized protein</fullName>
    </submittedName>
</protein>
<name>A5WB13_PSEP1</name>
<dbReference type="EMBL" id="CP000712">
    <property type="protein sequence ID" value="ABQ81323.1"/>
    <property type="molecule type" value="Genomic_DNA"/>
</dbReference>